<dbReference type="EMBL" id="JBHGPK010000077">
    <property type="protein sequence ID" value="MFC2255106.1"/>
    <property type="molecule type" value="Genomic_DNA"/>
</dbReference>
<proteinExistence type="predicted"/>
<accession>A0ABV6ZSD8</accession>
<protein>
    <submittedName>
        <fullName evidence="1">Uncharacterized protein</fullName>
    </submittedName>
</protein>
<gene>
    <name evidence="1" type="ORF">ACETRX_36610</name>
</gene>
<organism evidence="1 2">
    <name type="scientific">Labrys neptuniae</name>
    <dbReference type="NCBI Taxonomy" id="376174"/>
    <lineage>
        <taxon>Bacteria</taxon>
        <taxon>Pseudomonadati</taxon>
        <taxon>Pseudomonadota</taxon>
        <taxon>Alphaproteobacteria</taxon>
        <taxon>Hyphomicrobiales</taxon>
        <taxon>Xanthobacteraceae</taxon>
        <taxon>Labrys</taxon>
    </lineage>
</organism>
<dbReference type="Proteomes" id="UP001595190">
    <property type="component" value="Unassembled WGS sequence"/>
</dbReference>
<sequence length="515" mass="53677">MLSAITLSALSILTCPRSGIRRLALLATAVAVPAMLPFVAHGQTTVFNNSVNFYRQPPQDFCPLSNSDCFNSSGPLFNNISGWGWKAGTAHNFTTTLGASIAEANAAFNAWFGSGYTASWTANTNYVANDERILHDSLYVQTVANCTSGGTGPSGNGNNIVDGSCLWNYEVSVHAAGKINLGVYTRVPADVDPKHPKSSNFNWGIYNNLTIDGNRQPGFWSGMEIGITNNGPNCYAAVGQNCTGLLIDGFVNNHGGMAIAVAPQTNSKPGWQYGMMLGQYTSWWASLAIEDDARYGIAIGDIKKADGGLHAHAGASIFEQTQSPIGLQFSGIYSTAAIDTTGTQPSSNGSPIVAMRLGSGHRICLSGDNDCIYSNAGIPTLAAGQLTIQGNAPRLVLQDASGVGAGWRFATGAKSTAPGELVMQSTPPGGGFFTATNFLFLHPSTGSGDNDVVRANVPVRLPAYTVASLPACNASIAGGVTYVTDAMTPAYNSALSGGGTTRTLAMCNGSQWTAH</sequence>
<evidence type="ECO:0000313" key="2">
    <source>
        <dbReference type="Proteomes" id="UP001595190"/>
    </source>
</evidence>
<dbReference type="RefSeq" id="WP_394315675.1">
    <property type="nucleotide sequence ID" value="NZ_JBHGPK010000077.1"/>
</dbReference>
<name>A0ABV6ZSD8_9HYPH</name>
<comment type="caution">
    <text evidence="1">The sequence shown here is derived from an EMBL/GenBank/DDBJ whole genome shotgun (WGS) entry which is preliminary data.</text>
</comment>
<reference evidence="1 2" key="1">
    <citation type="submission" date="2024-09" db="EMBL/GenBank/DDBJ databases">
        <title>Description of Labrys sedimenti sp. nov., isolated from a diclofenac-degrading enrichment culture, and genome-based reclassification of Labrys portucalensis as a later heterotypic synonym of Labrys neptuniae.</title>
        <authorList>
            <person name="Tancsics A."/>
            <person name="Csepanyi A."/>
        </authorList>
    </citation>
    <scope>NUCLEOTIDE SEQUENCE [LARGE SCALE GENOMIC DNA]</scope>
    <source>
        <strain evidence="1 2">LMG 23412</strain>
    </source>
</reference>
<evidence type="ECO:0000313" key="1">
    <source>
        <dbReference type="EMBL" id="MFC2255106.1"/>
    </source>
</evidence>